<dbReference type="EMBL" id="JACJVO010000012">
    <property type="protein sequence ID" value="MBB6731407.1"/>
    <property type="molecule type" value="Genomic_DNA"/>
</dbReference>
<gene>
    <name evidence="1" type="ORF">H7C18_10865</name>
</gene>
<accession>A0A7X0VVJ2</accession>
<dbReference type="AlphaFoldDB" id="A0A7X0VVJ2"/>
<evidence type="ECO:0008006" key="3">
    <source>
        <dbReference type="Google" id="ProtNLM"/>
    </source>
</evidence>
<organism evidence="1 2">
    <name type="scientific">Cohnella zeiphila</name>
    <dbReference type="NCBI Taxonomy" id="2761120"/>
    <lineage>
        <taxon>Bacteria</taxon>
        <taxon>Bacillati</taxon>
        <taxon>Bacillota</taxon>
        <taxon>Bacilli</taxon>
        <taxon>Bacillales</taxon>
        <taxon>Paenibacillaceae</taxon>
        <taxon>Cohnella</taxon>
    </lineage>
</organism>
<name>A0A7X0VVJ2_9BACL</name>
<reference evidence="1 2" key="1">
    <citation type="submission" date="2020-08" db="EMBL/GenBank/DDBJ databases">
        <title>Cohnella phylogeny.</title>
        <authorList>
            <person name="Dunlap C."/>
        </authorList>
    </citation>
    <scope>NUCLEOTIDE SEQUENCE [LARGE SCALE GENOMIC DNA]</scope>
    <source>
        <strain evidence="1 2">CBP 2801</strain>
    </source>
</reference>
<proteinExistence type="predicted"/>
<dbReference type="SUPFAM" id="SSF51395">
    <property type="entry name" value="FMN-linked oxidoreductases"/>
    <property type="match status" value="1"/>
</dbReference>
<evidence type="ECO:0000313" key="1">
    <source>
        <dbReference type="EMBL" id="MBB6731407.1"/>
    </source>
</evidence>
<evidence type="ECO:0000313" key="2">
    <source>
        <dbReference type="Proteomes" id="UP000564644"/>
    </source>
</evidence>
<dbReference type="Proteomes" id="UP000564644">
    <property type="component" value="Unassembled WGS sequence"/>
</dbReference>
<comment type="caution">
    <text evidence="1">The sequence shown here is derived from an EMBL/GenBank/DDBJ whole genome shotgun (WGS) entry which is preliminary data.</text>
</comment>
<dbReference type="RefSeq" id="WP_185129083.1">
    <property type="nucleotide sequence ID" value="NZ_JACJVO010000012.1"/>
</dbReference>
<sequence>MTKSRIVMIQERVGNRIPVVGVGGLLTPEDVVKALETGVPLVALGHALMMNPDWPFGPKRARKGIKNRHFSLLSKGIGDSRQSMGGYSE</sequence>
<keyword evidence="2" id="KW-1185">Reference proteome</keyword>
<protein>
    <recommendedName>
        <fullName evidence="3">NADH:flavin oxidoreductase/NADH oxidase N-terminal domain-containing protein</fullName>
    </recommendedName>
</protein>
<dbReference type="Gene3D" id="3.20.20.70">
    <property type="entry name" value="Aldolase class I"/>
    <property type="match status" value="1"/>
</dbReference>
<dbReference type="InterPro" id="IPR013785">
    <property type="entry name" value="Aldolase_TIM"/>
</dbReference>